<evidence type="ECO:0000256" key="1">
    <source>
        <dbReference type="ARBA" id="ARBA00004651"/>
    </source>
</evidence>
<proteinExistence type="inferred from homology"/>
<dbReference type="Pfam" id="PF02949">
    <property type="entry name" value="7tm_6"/>
    <property type="match status" value="1"/>
</dbReference>
<sequence>MRAFFDLYYGRGSEEYETNESFQLLFWCWALIGVKPLKPYGFFRFFQMAFCWICLLVSPVVFVVGFMQVTQNSSMTVILTTLQATINVMALPLKVIATAFYLDRLRSVEPIFKSLDGRYQSPQGRFAIRDNVIQSARLFMTVLASYFGYGTISWLLSILTHTQPLNIWLPLVDWIPQPTTQYWLHFLIEVLYVYFLLICQCLSDLYPAIYIKALRTHITLLAERVSRLGANSNLTDENKYQELIECVRSHQEILQISKAVGSVLSITIFVQFTIAAAVLCICMLNLFIFADANRRVITIVYYLCVLMQTLLTCYQASMLEADCANLPNAIFHCNWLDLDKRSRRLLIYFLHRAQQEISFIAIKMFQINLGTNLSIAKFSFTLYTFMNKMGVGDNIKHQLE</sequence>
<dbReference type="InterPro" id="IPR004117">
    <property type="entry name" value="7tm6_olfct_rcpt"/>
</dbReference>
<accession>A0ABM3JU87</accession>
<evidence type="ECO:0000313" key="12">
    <source>
        <dbReference type="RefSeq" id="XP_049312802.1"/>
    </source>
</evidence>
<keyword evidence="6 10" id="KW-1133">Transmembrane helix</keyword>
<evidence type="ECO:0000256" key="2">
    <source>
        <dbReference type="ARBA" id="ARBA00022475"/>
    </source>
</evidence>
<keyword evidence="3 10" id="KW-0716">Sensory transduction</keyword>
<evidence type="ECO:0000256" key="8">
    <source>
        <dbReference type="ARBA" id="ARBA00023170"/>
    </source>
</evidence>
<dbReference type="Proteomes" id="UP001652620">
    <property type="component" value="Chromosome 4"/>
</dbReference>
<keyword evidence="8 10" id="KW-0675">Receptor</keyword>
<name>A0ABM3JU87_BACDO</name>
<feature type="transmembrane region" description="Helical" evidence="10">
    <location>
        <begin position="49"/>
        <end position="69"/>
    </location>
</feature>
<comment type="similarity">
    <text evidence="10">Belongs to the insect chemoreceptor superfamily. Heteromeric odorant receptor channel (TC 1.A.69) family.</text>
</comment>
<dbReference type="RefSeq" id="XP_049312802.1">
    <property type="nucleotide sequence ID" value="XM_049456845.1"/>
</dbReference>
<keyword evidence="4 10" id="KW-0812">Transmembrane</keyword>
<comment type="subcellular location">
    <subcellularLocation>
        <location evidence="1 10">Cell membrane</location>
        <topology evidence="1 10">Multi-pass membrane protein</topology>
    </subcellularLocation>
</comment>
<organism evidence="11 12">
    <name type="scientific">Bactrocera dorsalis</name>
    <name type="common">Oriental fruit fly</name>
    <name type="synonym">Dacus dorsalis</name>
    <dbReference type="NCBI Taxonomy" id="27457"/>
    <lineage>
        <taxon>Eukaryota</taxon>
        <taxon>Metazoa</taxon>
        <taxon>Ecdysozoa</taxon>
        <taxon>Arthropoda</taxon>
        <taxon>Hexapoda</taxon>
        <taxon>Insecta</taxon>
        <taxon>Pterygota</taxon>
        <taxon>Neoptera</taxon>
        <taxon>Endopterygota</taxon>
        <taxon>Diptera</taxon>
        <taxon>Brachycera</taxon>
        <taxon>Muscomorpha</taxon>
        <taxon>Tephritoidea</taxon>
        <taxon>Tephritidae</taxon>
        <taxon>Bactrocera</taxon>
        <taxon>Bactrocera</taxon>
    </lineage>
</organism>
<feature type="transmembrane region" description="Helical" evidence="10">
    <location>
        <begin position="296"/>
        <end position="314"/>
    </location>
</feature>
<comment type="caution">
    <text evidence="10">Lacks conserved residue(s) required for the propagation of feature annotation.</text>
</comment>
<gene>
    <name evidence="12" type="primary">LOC125778533</name>
</gene>
<evidence type="ECO:0000256" key="7">
    <source>
        <dbReference type="ARBA" id="ARBA00023136"/>
    </source>
</evidence>
<reference evidence="12" key="1">
    <citation type="submission" date="2025-08" db="UniProtKB">
        <authorList>
            <consortium name="RefSeq"/>
        </authorList>
    </citation>
    <scope>IDENTIFICATION</scope>
    <source>
        <tissue evidence="12">Adult</tissue>
    </source>
</reference>
<evidence type="ECO:0000256" key="9">
    <source>
        <dbReference type="ARBA" id="ARBA00023224"/>
    </source>
</evidence>
<evidence type="ECO:0000256" key="5">
    <source>
        <dbReference type="ARBA" id="ARBA00022725"/>
    </source>
</evidence>
<protein>
    <recommendedName>
        <fullName evidence="10">Odorant receptor</fullName>
    </recommendedName>
</protein>
<keyword evidence="2" id="KW-1003">Cell membrane</keyword>
<dbReference type="GeneID" id="125778533"/>
<feature type="transmembrane region" description="Helical" evidence="10">
    <location>
        <begin position="138"/>
        <end position="162"/>
    </location>
</feature>
<keyword evidence="7 10" id="KW-0472">Membrane</keyword>
<keyword evidence="9 10" id="KW-0807">Transducer</keyword>
<dbReference type="PANTHER" id="PTHR21137:SF35">
    <property type="entry name" value="ODORANT RECEPTOR 19A-RELATED"/>
    <property type="match status" value="1"/>
</dbReference>
<evidence type="ECO:0000256" key="6">
    <source>
        <dbReference type="ARBA" id="ARBA00022989"/>
    </source>
</evidence>
<keyword evidence="11" id="KW-1185">Reference proteome</keyword>
<keyword evidence="5 10" id="KW-0552">Olfaction</keyword>
<feature type="transmembrane region" description="Helical" evidence="10">
    <location>
        <begin position="263"/>
        <end position="290"/>
    </location>
</feature>
<evidence type="ECO:0000256" key="4">
    <source>
        <dbReference type="ARBA" id="ARBA00022692"/>
    </source>
</evidence>
<evidence type="ECO:0000313" key="11">
    <source>
        <dbReference type="Proteomes" id="UP001652620"/>
    </source>
</evidence>
<evidence type="ECO:0000256" key="10">
    <source>
        <dbReference type="RuleBase" id="RU351113"/>
    </source>
</evidence>
<evidence type="ECO:0000256" key="3">
    <source>
        <dbReference type="ARBA" id="ARBA00022606"/>
    </source>
</evidence>
<dbReference type="PANTHER" id="PTHR21137">
    <property type="entry name" value="ODORANT RECEPTOR"/>
    <property type="match status" value="1"/>
</dbReference>